<accession>A0A5C6SK94</accession>
<sequence length="132" mass="14270">MCSTGSSPAARRAVAGCPSALTLVPTPAPSIVRLTHTTHERGVLAVAPVAKPACATPFALIGDNGAYPWRRKHFLGLVVPEVEDVFSILSLIRSKSFSHVMGLKVQYWCWPSPACMFKHDAIMTSTTHKDQL</sequence>
<gene>
    <name evidence="1" type="ORF">FocTR4_00013330</name>
</gene>
<comment type="caution">
    <text evidence="1">The sequence shown here is derived from an EMBL/GenBank/DDBJ whole genome shotgun (WGS) entry which is preliminary data.</text>
</comment>
<name>A0A5C6SK94_FUSOC</name>
<dbReference type="EMBL" id="VMNF01000012">
    <property type="protein sequence ID" value="TXB98896.1"/>
    <property type="molecule type" value="Genomic_DNA"/>
</dbReference>
<evidence type="ECO:0000313" key="2">
    <source>
        <dbReference type="Proteomes" id="UP000321331"/>
    </source>
</evidence>
<reference evidence="1 2" key="1">
    <citation type="submission" date="2019-07" db="EMBL/GenBank/DDBJ databases">
        <title>The First High-Quality Draft Genome Sequence of the Causal Agent of the Current Panama Disease Epidemic.</title>
        <authorList>
            <person name="Warmington R.J."/>
            <person name="Kay W."/>
            <person name="Jeffries A."/>
            <person name="Bebber D."/>
            <person name="Moore K."/>
            <person name="Studholme D.J."/>
        </authorList>
    </citation>
    <scope>NUCLEOTIDE SEQUENCE [LARGE SCALE GENOMIC DNA]</scope>
    <source>
        <strain evidence="1 2">TR4</strain>
    </source>
</reference>
<proteinExistence type="predicted"/>
<organism evidence="1 2">
    <name type="scientific">Fusarium oxysporum f. sp. cubense</name>
    <dbReference type="NCBI Taxonomy" id="61366"/>
    <lineage>
        <taxon>Eukaryota</taxon>
        <taxon>Fungi</taxon>
        <taxon>Dikarya</taxon>
        <taxon>Ascomycota</taxon>
        <taxon>Pezizomycotina</taxon>
        <taxon>Sordariomycetes</taxon>
        <taxon>Hypocreomycetidae</taxon>
        <taxon>Hypocreales</taxon>
        <taxon>Nectriaceae</taxon>
        <taxon>Fusarium</taxon>
        <taxon>Fusarium oxysporum species complex</taxon>
    </lineage>
</organism>
<evidence type="ECO:0000313" key="1">
    <source>
        <dbReference type="EMBL" id="TXB98896.1"/>
    </source>
</evidence>
<protein>
    <submittedName>
        <fullName evidence="1">Uncharacterized protein</fullName>
    </submittedName>
</protein>
<dbReference type="Proteomes" id="UP000321331">
    <property type="component" value="Unassembled WGS sequence"/>
</dbReference>
<dbReference type="AlphaFoldDB" id="A0A5C6SK94"/>